<dbReference type="InterPro" id="IPR005471">
    <property type="entry name" value="Tscrpt_reg_IclR_N"/>
</dbReference>
<dbReference type="Gene3D" id="3.30.450.40">
    <property type="match status" value="1"/>
</dbReference>
<evidence type="ECO:0000259" key="5">
    <source>
        <dbReference type="PROSITE" id="PS51078"/>
    </source>
</evidence>
<dbReference type="PANTHER" id="PTHR30136">
    <property type="entry name" value="HELIX-TURN-HELIX TRANSCRIPTIONAL REGULATOR, ICLR FAMILY"/>
    <property type="match status" value="1"/>
</dbReference>
<comment type="caution">
    <text evidence="6">The sequence shown here is derived from an EMBL/GenBank/DDBJ whole genome shotgun (WGS) entry which is preliminary data.</text>
</comment>
<dbReference type="SMART" id="SM00346">
    <property type="entry name" value="HTH_ICLR"/>
    <property type="match status" value="1"/>
</dbReference>
<dbReference type="InterPro" id="IPR014757">
    <property type="entry name" value="Tscrpt_reg_IclR_C"/>
</dbReference>
<feature type="domain" description="HTH iclR-type" evidence="4">
    <location>
        <begin position="4"/>
        <end position="63"/>
    </location>
</feature>
<reference evidence="6 7" key="1">
    <citation type="submission" date="2019-12" db="EMBL/GenBank/DDBJ databases">
        <title>Genome sequence of Streptomyces bambusae.</title>
        <authorList>
            <person name="Bansal K."/>
            <person name="Choksket S."/>
            <person name="Korpole S."/>
            <person name="Patil P.B."/>
        </authorList>
    </citation>
    <scope>NUCLEOTIDE SEQUENCE [LARGE SCALE GENOMIC DNA]</scope>
    <source>
        <strain evidence="6 7">SK60</strain>
    </source>
</reference>
<dbReference type="PROSITE" id="PS51077">
    <property type="entry name" value="HTH_ICLR"/>
    <property type="match status" value="1"/>
</dbReference>
<protein>
    <submittedName>
        <fullName evidence="6">Helix-turn-helix domain-containing protein</fullName>
    </submittedName>
</protein>
<evidence type="ECO:0000313" key="6">
    <source>
        <dbReference type="EMBL" id="MBW5483248.1"/>
    </source>
</evidence>
<dbReference type="InterPro" id="IPR036388">
    <property type="entry name" value="WH-like_DNA-bd_sf"/>
</dbReference>
<dbReference type="Gene3D" id="1.10.10.10">
    <property type="entry name" value="Winged helix-like DNA-binding domain superfamily/Winged helix DNA-binding domain"/>
    <property type="match status" value="1"/>
</dbReference>
<feature type="domain" description="IclR-ED" evidence="5">
    <location>
        <begin position="64"/>
        <end position="233"/>
    </location>
</feature>
<keyword evidence="7" id="KW-1185">Reference proteome</keyword>
<evidence type="ECO:0000256" key="2">
    <source>
        <dbReference type="ARBA" id="ARBA00023125"/>
    </source>
</evidence>
<evidence type="ECO:0000256" key="1">
    <source>
        <dbReference type="ARBA" id="ARBA00023015"/>
    </source>
</evidence>
<organism evidence="6 7">
    <name type="scientific">Streptomyces bambusae</name>
    <dbReference type="NCBI Taxonomy" id="1550616"/>
    <lineage>
        <taxon>Bacteria</taxon>
        <taxon>Bacillati</taxon>
        <taxon>Actinomycetota</taxon>
        <taxon>Actinomycetes</taxon>
        <taxon>Kitasatosporales</taxon>
        <taxon>Streptomycetaceae</taxon>
        <taxon>Streptomyces</taxon>
    </lineage>
</organism>
<accession>A0ABS6Z658</accession>
<gene>
    <name evidence="6" type="ORF">GPJ59_15455</name>
</gene>
<name>A0ABS6Z658_9ACTN</name>
<evidence type="ECO:0000259" key="4">
    <source>
        <dbReference type="PROSITE" id="PS51077"/>
    </source>
</evidence>
<dbReference type="EMBL" id="WTFF01000095">
    <property type="protein sequence ID" value="MBW5483248.1"/>
    <property type="molecule type" value="Genomic_DNA"/>
</dbReference>
<dbReference type="SUPFAM" id="SSF55781">
    <property type="entry name" value="GAF domain-like"/>
    <property type="match status" value="1"/>
</dbReference>
<evidence type="ECO:0000256" key="3">
    <source>
        <dbReference type="ARBA" id="ARBA00023163"/>
    </source>
</evidence>
<proteinExistence type="predicted"/>
<dbReference type="SUPFAM" id="SSF46785">
    <property type="entry name" value="Winged helix' DNA-binding domain"/>
    <property type="match status" value="1"/>
</dbReference>
<dbReference type="InterPro" id="IPR050707">
    <property type="entry name" value="HTH_MetabolicPath_Reg"/>
</dbReference>
<dbReference type="PROSITE" id="PS51078">
    <property type="entry name" value="ICLR_ED"/>
    <property type="match status" value="1"/>
</dbReference>
<dbReference type="InterPro" id="IPR036390">
    <property type="entry name" value="WH_DNA-bd_sf"/>
</dbReference>
<dbReference type="PANTHER" id="PTHR30136:SF39">
    <property type="entry name" value="TRANSCRIPTIONAL REGULATORY PROTEIN"/>
    <property type="match status" value="1"/>
</dbReference>
<sequence length="246" mass="25226">MSGVGVLDKASVLLDIVEGGPATLAELVTLSGMSRPTTHRIAVALERLGMLTRDVQGRFVLGPRLGLLSVEARRDRLAQAAAPVLADLRTRTGLDARLYRRRGTLQICVAAASVGVAGPETDAVGTARPASAGPAAQVLFAWEEPEELYEGLCRARFTAAHLALVRRQGWAYGNEPMVPGAVSLAVPVRTGTGGVAAALVLTGRSARMPAAPDRALSGAAVDAAVALGDALLPGRDGSTPAGRPGT</sequence>
<dbReference type="Pfam" id="PF01614">
    <property type="entry name" value="IclR_C"/>
    <property type="match status" value="1"/>
</dbReference>
<dbReference type="Pfam" id="PF09339">
    <property type="entry name" value="HTH_IclR"/>
    <property type="match status" value="1"/>
</dbReference>
<dbReference type="InterPro" id="IPR029016">
    <property type="entry name" value="GAF-like_dom_sf"/>
</dbReference>
<keyword evidence="1" id="KW-0805">Transcription regulation</keyword>
<keyword evidence="3" id="KW-0804">Transcription</keyword>
<dbReference type="Proteomes" id="UP000812013">
    <property type="component" value="Unassembled WGS sequence"/>
</dbReference>
<evidence type="ECO:0000313" key="7">
    <source>
        <dbReference type="Proteomes" id="UP000812013"/>
    </source>
</evidence>
<keyword evidence="2" id="KW-0238">DNA-binding</keyword>